<dbReference type="Pfam" id="PF00293">
    <property type="entry name" value="NUDIX"/>
    <property type="match status" value="1"/>
</dbReference>
<dbReference type="AlphaFoldDB" id="A0A8H5C650"/>
<dbReference type="EMBL" id="JAACJK010000059">
    <property type="protein sequence ID" value="KAF5335970.1"/>
    <property type="molecule type" value="Genomic_DNA"/>
</dbReference>
<evidence type="ECO:0000256" key="4">
    <source>
        <dbReference type="ARBA" id="ARBA00022801"/>
    </source>
</evidence>
<evidence type="ECO:0000256" key="3">
    <source>
        <dbReference type="ARBA" id="ARBA00022723"/>
    </source>
</evidence>
<evidence type="ECO:0000256" key="2">
    <source>
        <dbReference type="ARBA" id="ARBA00001946"/>
    </source>
</evidence>
<gene>
    <name evidence="8" type="ORF">D9611_006386</name>
</gene>
<reference evidence="8 9" key="1">
    <citation type="journal article" date="2020" name="ISME J.">
        <title>Uncovering the hidden diversity of litter-decomposition mechanisms in mushroom-forming fungi.</title>
        <authorList>
            <person name="Floudas D."/>
            <person name="Bentzer J."/>
            <person name="Ahren D."/>
            <person name="Johansson T."/>
            <person name="Persson P."/>
            <person name="Tunlid A."/>
        </authorList>
    </citation>
    <scope>NUCLEOTIDE SEQUENCE [LARGE SCALE GENOMIC DNA]</scope>
    <source>
        <strain evidence="8 9">CBS 175.51</strain>
    </source>
</reference>
<accession>A0A8H5C650</accession>
<dbReference type="CDD" id="cd03426">
    <property type="entry name" value="NUDIX_CoAse_Nudt7"/>
    <property type="match status" value="1"/>
</dbReference>
<keyword evidence="4" id="KW-0378">Hydrolase</keyword>
<protein>
    <recommendedName>
        <fullName evidence="7">Nudix hydrolase domain-containing protein</fullName>
    </recommendedName>
</protein>
<feature type="domain" description="Nudix hydrolase" evidence="7">
    <location>
        <begin position="45"/>
        <end position="202"/>
    </location>
</feature>
<dbReference type="PANTHER" id="PTHR12992:SF24">
    <property type="entry name" value="PEROXISOMAL COENZYME A DIPHOSPHATASE NUDT7"/>
    <property type="match status" value="1"/>
</dbReference>
<proteinExistence type="predicted"/>
<comment type="cofactor">
    <cofactor evidence="2">
        <name>Mg(2+)</name>
        <dbReference type="ChEBI" id="CHEBI:18420"/>
    </cofactor>
</comment>
<dbReference type="Gene3D" id="3.90.79.10">
    <property type="entry name" value="Nucleoside Triphosphate Pyrophosphohydrolase"/>
    <property type="match status" value="1"/>
</dbReference>
<dbReference type="Proteomes" id="UP000541558">
    <property type="component" value="Unassembled WGS sequence"/>
</dbReference>
<dbReference type="GO" id="GO:0046872">
    <property type="term" value="F:metal ion binding"/>
    <property type="evidence" value="ECO:0007669"/>
    <property type="project" value="UniProtKB-KW"/>
</dbReference>
<dbReference type="PANTHER" id="PTHR12992">
    <property type="entry name" value="NUDIX HYDROLASE"/>
    <property type="match status" value="1"/>
</dbReference>
<dbReference type="InterPro" id="IPR000086">
    <property type="entry name" value="NUDIX_hydrolase_dom"/>
</dbReference>
<dbReference type="SUPFAM" id="SSF55811">
    <property type="entry name" value="Nudix"/>
    <property type="match status" value="1"/>
</dbReference>
<evidence type="ECO:0000259" key="7">
    <source>
        <dbReference type="PROSITE" id="PS51462"/>
    </source>
</evidence>
<evidence type="ECO:0000256" key="6">
    <source>
        <dbReference type="ARBA" id="ARBA00023211"/>
    </source>
</evidence>
<comment type="caution">
    <text evidence="8">The sequence shown here is derived from an EMBL/GenBank/DDBJ whole genome shotgun (WGS) entry which is preliminary data.</text>
</comment>
<evidence type="ECO:0000313" key="9">
    <source>
        <dbReference type="Proteomes" id="UP000541558"/>
    </source>
</evidence>
<keyword evidence="6" id="KW-0464">Manganese</keyword>
<sequence length="254" mass="28203">MASCPQRTLTSTSRISLTKPFTPRSLRNLRNILSSNVSSEDYRHPRNAAVLIPFCNVNNEPSILFELRAKSLRTHSGEVSFPGGRVDESDHTFTDAAVRETNEELGINPSTIEVLGQIGPPELDRVGKMRVWPIVGFLHTDRYDSHLGEDVALPSLDMDAIRRQASRDEVGTTFHLPLATLVAPARLKPTMFRGGRPYWSIDVTDIVSKHIEVELDPTSGSVDEVGSGVSGKVEVWGLTGWYLSLILKKLRIHH</sequence>
<dbReference type="OrthoDB" id="206213at2759"/>
<dbReference type="GO" id="GO:0015938">
    <property type="term" value="P:coenzyme A catabolic process"/>
    <property type="evidence" value="ECO:0007669"/>
    <property type="project" value="TreeGrafter"/>
</dbReference>
<dbReference type="GO" id="GO:0010945">
    <property type="term" value="F:coenzyme A diphosphatase activity"/>
    <property type="evidence" value="ECO:0007669"/>
    <property type="project" value="InterPro"/>
</dbReference>
<keyword evidence="5" id="KW-0460">Magnesium</keyword>
<organism evidence="8 9">
    <name type="scientific">Ephemerocybe angulata</name>
    <dbReference type="NCBI Taxonomy" id="980116"/>
    <lineage>
        <taxon>Eukaryota</taxon>
        <taxon>Fungi</taxon>
        <taxon>Dikarya</taxon>
        <taxon>Basidiomycota</taxon>
        <taxon>Agaricomycotina</taxon>
        <taxon>Agaricomycetes</taxon>
        <taxon>Agaricomycetidae</taxon>
        <taxon>Agaricales</taxon>
        <taxon>Agaricineae</taxon>
        <taxon>Psathyrellaceae</taxon>
        <taxon>Ephemerocybe</taxon>
    </lineage>
</organism>
<evidence type="ECO:0000313" key="8">
    <source>
        <dbReference type="EMBL" id="KAF5335970.1"/>
    </source>
</evidence>
<evidence type="ECO:0000256" key="1">
    <source>
        <dbReference type="ARBA" id="ARBA00001936"/>
    </source>
</evidence>
<name>A0A8H5C650_9AGAR</name>
<evidence type="ECO:0000256" key="5">
    <source>
        <dbReference type="ARBA" id="ARBA00022842"/>
    </source>
</evidence>
<keyword evidence="9" id="KW-1185">Reference proteome</keyword>
<dbReference type="InterPro" id="IPR045121">
    <property type="entry name" value="CoAse"/>
</dbReference>
<dbReference type="PROSITE" id="PS51462">
    <property type="entry name" value="NUDIX"/>
    <property type="match status" value="1"/>
</dbReference>
<comment type="cofactor">
    <cofactor evidence="1">
        <name>Mn(2+)</name>
        <dbReference type="ChEBI" id="CHEBI:29035"/>
    </cofactor>
</comment>
<dbReference type="InterPro" id="IPR015797">
    <property type="entry name" value="NUDIX_hydrolase-like_dom_sf"/>
</dbReference>
<keyword evidence="3" id="KW-0479">Metal-binding</keyword>